<accession>A0A4Q9LD54</accession>
<protein>
    <submittedName>
        <fullName evidence="2">Uncharacterized protein</fullName>
    </submittedName>
</protein>
<evidence type="ECO:0000313" key="3">
    <source>
        <dbReference type="Proteomes" id="UP000293045"/>
    </source>
</evidence>
<dbReference type="VEuPathDB" id="MicrosporidiaDB:CWI39_0768p0010"/>
<feature type="transmembrane region" description="Helical" evidence="1">
    <location>
        <begin position="324"/>
        <end position="345"/>
    </location>
</feature>
<dbReference type="VEuPathDB" id="MicrosporidiaDB:CWI36_0714p0010"/>
<keyword evidence="1" id="KW-0472">Membrane</keyword>
<feature type="transmembrane region" description="Helical" evidence="1">
    <location>
        <begin position="282"/>
        <end position="303"/>
    </location>
</feature>
<name>A0A4Q9LD54_9MICR</name>
<sequence length="782" mass="92711">MIKLFIKEKMFFFQFLINHLYCICSPTISFFIANEGNEVREFIGSHEKEENSVKFHNTICSSNDYKVYVLRNEILCFESPQKPIKYFKPEIITVPCAKMLQSSNLIQKSLNYTQNNINIFVKNVSYTAFLLFLKAIENPDGLISQMELVDLLDILKIITTLDISKSFERDFFLKNIIKNILFGLERHSNIFDFLNKFNEFSLNEIDRFLIKDMLIFFINIICFNDKSAERFMIVSTNKGLNLKNQNHFSPYNWMKKVTQTKFYIKFIGRDIYNLYKMSPLPFFLGTWKFLLNIATFEYFYILFQNKRSIEQAIVLFQNTKLNCIRIYIIMKVNYVLIADFFTTIFSNSIQILKISANISPKDVKDIFKVCSNIQKLTIKCTIVTFEFLSLIIKVARINSTKAYKIRCIYYEFENTDLNSLLNMPINLLFYVDILRIDTKEVFIVKNLIPFMSQYNLSLTETDIMISYNIFLFDCFKFKELTIVITDSISFVDLDKFTISSLMNFKTLKYLTIKNIKVTTELLMYILESNILVYLNISNFITQIDFKKILEINTQNFKLRYMLLRNSISCFKKEILWYLSRFVHLVGLSLEDIEFRVTKSIIEYFFAYLHSLFKKTPKKISLKRLEIILQSNTEKEADILASLSHIYELSKLNELIYKVYRISNADFKIFSQMNALEAIIIQIYDSDGFCLRNTLSNCQLYASIYYIDLALKKIREDDIIMIKKFYKLTVLFISCEQIDYETIIKFKKNDFKSTKFVLKQPSREKRSKNINDYLDSEFIENFL</sequence>
<evidence type="ECO:0000256" key="1">
    <source>
        <dbReference type="SAM" id="Phobius"/>
    </source>
</evidence>
<evidence type="ECO:0000313" key="2">
    <source>
        <dbReference type="EMBL" id="TBU04700.1"/>
    </source>
</evidence>
<gene>
    <name evidence="2" type="ORF">CWI39_0768p0010</name>
</gene>
<keyword evidence="1" id="KW-0812">Transmembrane</keyword>
<proteinExistence type="predicted"/>
<dbReference type="EMBL" id="PIXR01000768">
    <property type="protein sequence ID" value="TBU04700.1"/>
    <property type="molecule type" value="Genomic_DNA"/>
</dbReference>
<organism evidence="2 3">
    <name type="scientific">Hamiltosporidium magnivora</name>
    <dbReference type="NCBI Taxonomy" id="148818"/>
    <lineage>
        <taxon>Eukaryota</taxon>
        <taxon>Fungi</taxon>
        <taxon>Fungi incertae sedis</taxon>
        <taxon>Microsporidia</taxon>
        <taxon>Dubosqiidae</taxon>
        <taxon>Hamiltosporidium</taxon>
    </lineage>
</organism>
<reference evidence="2 3" key="1">
    <citation type="submission" date="2017-12" db="EMBL/GenBank/DDBJ databases">
        <authorList>
            <person name="Pombert J.-F."/>
            <person name="Haag K.L."/>
            <person name="Ebert D."/>
        </authorList>
    </citation>
    <scope>NUCLEOTIDE SEQUENCE [LARGE SCALE GENOMIC DNA]</scope>
    <source>
        <strain evidence="2">IL-BN-2</strain>
    </source>
</reference>
<dbReference type="AlphaFoldDB" id="A0A4Q9LD54"/>
<dbReference type="SUPFAM" id="SSF52047">
    <property type="entry name" value="RNI-like"/>
    <property type="match status" value="1"/>
</dbReference>
<comment type="caution">
    <text evidence="2">The sequence shown here is derived from an EMBL/GenBank/DDBJ whole genome shotgun (WGS) entry which is preliminary data.</text>
</comment>
<dbReference type="Proteomes" id="UP000293045">
    <property type="component" value="Unassembled WGS sequence"/>
</dbReference>
<keyword evidence="1" id="KW-1133">Transmembrane helix</keyword>